<organism evidence="1 2">
    <name type="scientific">Herbihabitans rhizosphaerae</name>
    <dbReference type="NCBI Taxonomy" id="1872711"/>
    <lineage>
        <taxon>Bacteria</taxon>
        <taxon>Bacillati</taxon>
        <taxon>Actinomycetota</taxon>
        <taxon>Actinomycetes</taxon>
        <taxon>Pseudonocardiales</taxon>
        <taxon>Pseudonocardiaceae</taxon>
        <taxon>Herbihabitans</taxon>
    </lineage>
</organism>
<accession>A0A4Q7KGT2</accession>
<reference evidence="1 2" key="1">
    <citation type="submission" date="2019-02" db="EMBL/GenBank/DDBJ databases">
        <title>Genomic Encyclopedia of Type Strains, Phase IV (KMG-IV): sequencing the most valuable type-strain genomes for metagenomic binning, comparative biology and taxonomic classification.</title>
        <authorList>
            <person name="Goeker M."/>
        </authorList>
    </citation>
    <scope>NUCLEOTIDE SEQUENCE [LARGE SCALE GENOMIC DNA]</scope>
    <source>
        <strain evidence="1 2">DSM 101727</strain>
    </source>
</reference>
<evidence type="ECO:0000313" key="2">
    <source>
        <dbReference type="Proteomes" id="UP000294257"/>
    </source>
</evidence>
<evidence type="ECO:0000313" key="1">
    <source>
        <dbReference type="EMBL" id="RZS32796.1"/>
    </source>
</evidence>
<dbReference type="AlphaFoldDB" id="A0A4Q7KGT2"/>
<name>A0A4Q7KGT2_9PSEU</name>
<dbReference type="Proteomes" id="UP000294257">
    <property type="component" value="Unassembled WGS sequence"/>
</dbReference>
<dbReference type="EMBL" id="SGWQ01000011">
    <property type="protein sequence ID" value="RZS32796.1"/>
    <property type="molecule type" value="Genomic_DNA"/>
</dbReference>
<comment type="caution">
    <text evidence="1">The sequence shown here is derived from an EMBL/GenBank/DDBJ whole genome shotgun (WGS) entry which is preliminary data.</text>
</comment>
<proteinExistence type="predicted"/>
<keyword evidence="2" id="KW-1185">Reference proteome</keyword>
<gene>
    <name evidence="1" type="ORF">EV193_111181</name>
</gene>
<sequence length="66" mass="6925">MNELRWRISCHDPFGRDRALTVLTAGDGVVLVQPPGASAVFSPQQASTLAKVLGEAVADVPTGPPR</sequence>
<protein>
    <submittedName>
        <fullName evidence="1">Uncharacterized protein</fullName>
    </submittedName>
</protein>
<dbReference type="OrthoDB" id="3697462at2"/>
<dbReference type="RefSeq" id="WP_130347745.1">
    <property type="nucleotide sequence ID" value="NZ_SGWQ01000011.1"/>
</dbReference>